<protein>
    <recommendedName>
        <fullName evidence="4">NACHT domain-containing protein</fullName>
    </recommendedName>
</protein>
<accession>A0ABX6N1H3</accession>
<gene>
    <name evidence="2" type="ORF">HKT17_00090</name>
</gene>
<reference evidence="2 3" key="1">
    <citation type="submission" date="2020-05" db="EMBL/GenBank/DDBJ databases">
        <title>Compete genome of Limnobacter sp. SAORIC-580.</title>
        <authorList>
            <person name="Song J."/>
            <person name="Cho J.-C."/>
        </authorList>
    </citation>
    <scope>NUCLEOTIDE SEQUENCE [LARGE SCALE GENOMIC DNA]</scope>
    <source>
        <strain evidence="2 3">SAORIC-580</strain>
    </source>
</reference>
<evidence type="ECO:0000313" key="2">
    <source>
        <dbReference type="EMBL" id="QJR28216.1"/>
    </source>
</evidence>
<proteinExistence type="predicted"/>
<name>A0ABX6N1H3_9BURK</name>
<evidence type="ECO:0000256" key="1">
    <source>
        <dbReference type="SAM" id="Phobius"/>
    </source>
</evidence>
<sequence length="652" mass="75208">MNDITQLFTWTQNLIGLDKGELLLKWSFLSGLFGLVVAIIGVYYARASVRQSTKLEEVQQVRFGFTYIDREECGIALQHYIEPDCSSVDPSCEDDLRALIPSRQSVRHFFEGVLSPQSKYKHIIVLAETGMGKTSLLYNLLWQNYKLRPSKRRQILYIPLGRPGVLDKISGVKDKTETILLLDAFDEDTEAILDHHERMVSLMKAAGDFKRVVITCRTQFFTRDEEIPKESGVVKIAPREAGDAGVYLIYKTYLAPFDRAQIKKWIRKRFGILRVFARYQASSLIEKIPELAVRPFLLTALPDLIRDREKVDNIFELYGYMLKKWFEREARWIEPSKLEEFSHNVAVDIYVNREKRKAERLPFEELQQHFNVSVPADGWKFKSRSLLNRDSEGNFKFAHRSIMEYVFVDAYLRGNLKCLEVPWTEFMVELFWKAVLSSQNNRGNVEGMRESIFISEDLRTAGILREGLRIGSLRDWDSDLSMNKPSFSDQYSGLFIRIGVVNDTLIICDLLKNRVYAFLIGNASEDSKVFAVNRVEAESLASKWSQGNHFGISGWQIVPDNELKRLFRFPSIRNRFGAFGIRLWVRLNGNNLAVLNIDGQGVQDEIVQIPTWKDRLNSNPSARNVDISAVMVQVVDADAEAFYFRSMRQGYD</sequence>
<keyword evidence="1" id="KW-0472">Membrane</keyword>
<evidence type="ECO:0008006" key="4">
    <source>
        <dbReference type="Google" id="ProtNLM"/>
    </source>
</evidence>
<organism evidence="2 3">
    <name type="scientific">Limnobacter profundi</name>
    <dbReference type="NCBI Taxonomy" id="2732163"/>
    <lineage>
        <taxon>Bacteria</taxon>
        <taxon>Pseudomonadati</taxon>
        <taxon>Pseudomonadota</taxon>
        <taxon>Betaproteobacteria</taxon>
        <taxon>Burkholderiales</taxon>
        <taxon>Burkholderiaceae</taxon>
        <taxon>Limnobacter</taxon>
    </lineage>
</organism>
<keyword evidence="3" id="KW-1185">Reference proteome</keyword>
<evidence type="ECO:0000313" key="3">
    <source>
        <dbReference type="Proteomes" id="UP000501130"/>
    </source>
</evidence>
<keyword evidence="1" id="KW-0812">Transmembrane</keyword>
<keyword evidence="1" id="KW-1133">Transmembrane helix</keyword>
<dbReference type="Proteomes" id="UP000501130">
    <property type="component" value="Chromosome"/>
</dbReference>
<feature type="transmembrane region" description="Helical" evidence="1">
    <location>
        <begin position="26"/>
        <end position="45"/>
    </location>
</feature>
<dbReference type="EMBL" id="CP053084">
    <property type="protein sequence ID" value="QJR28216.1"/>
    <property type="molecule type" value="Genomic_DNA"/>
</dbReference>